<keyword evidence="7 10" id="KW-0378">Hydrolase</keyword>
<feature type="binding site" evidence="10">
    <location>
        <position position="140"/>
    </location>
    <ligand>
        <name>Zn(2+)</name>
        <dbReference type="ChEBI" id="CHEBI:29105"/>
        <label>1</label>
        <note>catalytic</note>
    </ligand>
</feature>
<comment type="cofactor">
    <cofactor evidence="10">
        <name>Zn(2+)</name>
        <dbReference type="ChEBI" id="CHEBI:29105"/>
    </cofactor>
    <text evidence="10">Binds 2 Zn(2+) ions.</text>
</comment>
<feature type="binding site" evidence="10">
    <location>
        <position position="270"/>
    </location>
    <ligand>
        <name>Zn(2+)</name>
        <dbReference type="ChEBI" id="CHEBI:29105"/>
        <label>2</label>
        <note>catalytic</note>
    </ligand>
</feature>
<name>A0A8J2YCQ7_9BACL</name>
<organism evidence="11 12">
    <name type="scientific">Pullulanibacillus camelliae</name>
    <dbReference type="NCBI Taxonomy" id="1707096"/>
    <lineage>
        <taxon>Bacteria</taxon>
        <taxon>Bacillati</taxon>
        <taxon>Bacillota</taxon>
        <taxon>Bacilli</taxon>
        <taxon>Bacillales</taxon>
        <taxon>Sporolactobacillaceae</taxon>
        <taxon>Pullulanibacillus</taxon>
    </lineage>
</organism>
<dbReference type="NCBIfam" id="NF000801">
    <property type="entry name" value="PRK00055.1-3"/>
    <property type="match status" value="1"/>
</dbReference>
<dbReference type="EMBL" id="BMIR01000006">
    <property type="protein sequence ID" value="GGE37867.1"/>
    <property type="molecule type" value="Genomic_DNA"/>
</dbReference>
<dbReference type="CDD" id="cd07717">
    <property type="entry name" value="RNaseZ_ZiPD-like_MBL-fold"/>
    <property type="match status" value="1"/>
</dbReference>
<feature type="binding site" evidence="10">
    <location>
        <position position="63"/>
    </location>
    <ligand>
        <name>Zn(2+)</name>
        <dbReference type="ChEBI" id="CHEBI:29105"/>
        <label>1</label>
        <note>catalytic</note>
    </ligand>
</feature>
<gene>
    <name evidence="10 11" type="primary">rnz</name>
    <name evidence="11" type="ORF">GCM10011391_15820</name>
</gene>
<keyword evidence="12" id="KW-1185">Reference proteome</keyword>
<dbReference type="PANTHER" id="PTHR46018:SF2">
    <property type="entry name" value="ZINC PHOSPHODIESTERASE ELAC PROTEIN 1"/>
    <property type="match status" value="1"/>
</dbReference>
<dbReference type="EC" id="3.1.26.11" evidence="2 10"/>
<dbReference type="Proteomes" id="UP000628775">
    <property type="component" value="Unassembled WGS sequence"/>
</dbReference>
<dbReference type="PANTHER" id="PTHR46018">
    <property type="entry name" value="ZINC PHOSPHODIESTERASE ELAC PROTEIN 1"/>
    <property type="match status" value="1"/>
</dbReference>
<evidence type="ECO:0000313" key="11">
    <source>
        <dbReference type="EMBL" id="GGE37867.1"/>
    </source>
</evidence>
<comment type="caution">
    <text evidence="11">The sequence shown here is derived from an EMBL/GenBank/DDBJ whole genome shotgun (WGS) entry which is preliminary data.</text>
</comment>
<sequence length="305" mass="34190">MEFVFLGTGAGVPAKQRNVSSIALIMPEYKGDIWLFDCGEATQHQILHTKVKLSRVQKIFITHLHGDHIFGLPGLLGSRSFQGGIGPLEVYGPKGIAEFIERNLAISETHLTYPIKIQEIDEGIIYEDDTFRVVCGRLEHVIPSLGYRIEEKDKPGELLVDKIKEQLNLTPGPIYKKFKEHEWLHLQDGREVRTADYLGPTKRGRIITVLGDTRPCIGAIRLAEQADVLVHESTFLKDKAEGANAFGHSTAEQAALTAKNAYVKTLLLTHISSRYQESADALLSEARELFQPCYLAHDLWSYDID</sequence>
<feature type="active site" description="Proton acceptor" evidence="10">
    <location>
        <position position="67"/>
    </location>
</feature>
<dbReference type="FunFam" id="3.60.15.10:FF:000002">
    <property type="entry name" value="Ribonuclease Z"/>
    <property type="match status" value="1"/>
</dbReference>
<feature type="binding site" evidence="10">
    <location>
        <position position="68"/>
    </location>
    <ligand>
        <name>Zn(2+)</name>
        <dbReference type="ChEBI" id="CHEBI:29105"/>
        <label>2</label>
        <note>catalytic</note>
    </ligand>
</feature>
<dbReference type="HAMAP" id="MF_01818">
    <property type="entry name" value="RNase_Z_BN"/>
    <property type="match status" value="1"/>
</dbReference>
<dbReference type="Gene3D" id="3.60.15.10">
    <property type="entry name" value="Ribonuclease Z/Hydroxyacylglutathione hydrolase-like"/>
    <property type="match status" value="1"/>
</dbReference>
<dbReference type="RefSeq" id="WP_188691806.1">
    <property type="nucleotide sequence ID" value="NZ_BMIR01000006.1"/>
</dbReference>
<evidence type="ECO:0000256" key="3">
    <source>
        <dbReference type="ARBA" id="ARBA00022694"/>
    </source>
</evidence>
<evidence type="ECO:0000256" key="7">
    <source>
        <dbReference type="ARBA" id="ARBA00022801"/>
    </source>
</evidence>
<evidence type="ECO:0000256" key="4">
    <source>
        <dbReference type="ARBA" id="ARBA00022722"/>
    </source>
</evidence>
<comment type="subunit">
    <text evidence="1 10">Homodimer.</text>
</comment>
<dbReference type="SUPFAM" id="SSF56281">
    <property type="entry name" value="Metallo-hydrolase/oxidoreductase"/>
    <property type="match status" value="1"/>
</dbReference>
<feature type="binding site" evidence="10">
    <location>
        <position position="65"/>
    </location>
    <ligand>
        <name>Zn(2+)</name>
        <dbReference type="ChEBI" id="CHEBI:29105"/>
        <label>1</label>
        <note>catalytic</note>
    </ligand>
</feature>
<keyword evidence="5 10" id="KW-0479">Metal-binding</keyword>
<keyword evidence="4 10" id="KW-0540">Nuclease</keyword>
<dbReference type="NCBIfam" id="TIGR02651">
    <property type="entry name" value="RNase_Z"/>
    <property type="match status" value="1"/>
</dbReference>
<feature type="binding site" evidence="10">
    <location>
        <position position="212"/>
    </location>
    <ligand>
        <name>Zn(2+)</name>
        <dbReference type="ChEBI" id="CHEBI:29105"/>
        <label>1</label>
        <note>catalytic</note>
    </ligand>
</feature>
<evidence type="ECO:0000256" key="5">
    <source>
        <dbReference type="ARBA" id="ARBA00022723"/>
    </source>
</evidence>
<evidence type="ECO:0000256" key="1">
    <source>
        <dbReference type="ARBA" id="ARBA00011738"/>
    </source>
</evidence>
<dbReference type="GO" id="GO:0008270">
    <property type="term" value="F:zinc ion binding"/>
    <property type="evidence" value="ECO:0007669"/>
    <property type="project" value="UniProtKB-UniRule"/>
</dbReference>
<dbReference type="Pfam" id="PF23023">
    <property type="entry name" value="Anti-Pycsar_Apyc1"/>
    <property type="match status" value="1"/>
</dbReference>
<accession>A0A8J2YCQ7</accession>
<evidence type="ECO:0000256" key="9">
    <source>
        <dbReference type="ARBA" id="ARBA00057812"/>
    </source>
</evidence>
<evidence type="ECO:0000313" key="12">
    <source>
        <dbReference type="Proteomes" id="UP000628775"/>
    </source>
</evidence>
<dbReference type="GO" id="GO:0042802">
    <property type="term" value="F:identical protein binding"/>
    <property type="evidence" value="ECO:0007669"/>
    <property type="project" value="UniProtKB-ARBA"/>
</dbReference>
<dbReference type="InterPro" id="IPR036866">
    <property type="entry name" value="RibonucZ/Hydroxyglut_hydro"/>
</dbReference>
<reference evidence="11" key="1">
    <citation type="journal article" date="2014" name="Int. J. Syst. Evol. Microbiol.">
        <title>Complete genome sequence of Corynebacterium casei LMG S-19264T (=DSM 44701T), isolated from a smear-ripened cheese.</title>
        <authorList>
            <consortium name="US DOE Joint Genome Institute (JGI-PGF)"/>
            <person name="Walter F."/>
            <person name="Albersmeier A."/>
            <person name="Kalinowski J."/>
            <person name="Ruckert C."/>
        </authorList>
    </citation>
    <scope>NUCLEOTIDE SEQUENCE</scope>
    <source>
        <strain evidence="11">CGMCC 1.15371</strain>
    </source>
</reference>
<evidence type="ECO:0000256" key="2">
    <source>
        <dbReference type="ARBA" id="ARBA00012477"/>
    </source>
</evidence>
<reference evidence="11" key="2">
    <citation type="submission" date="2020-09" db="EMBL/GenBank/DDBJ databases">
        <authorList>
            <person name="Sun Q."/>
            <person name="Zhou Y."/>
        </authorList>
    </citation>
    <scope>NUCLEOTIDE SEQUENCE</scope>
    <source>
        <strain evidence="11">CGMCC 1.15371</strain>
    </source>
</reference>
<comment type="catalytic activity">
    <reaction evidence="10">
        <text>Endonucleolytic cleavage of RNA, removing extra 3' nucleotides from tRNA precursor, generating 3' termini of tRNAs. A 3'-hydroxy group is left at the tRNA terminus and a 5'-phosphoryl group is left at the trailer molecule.</text>
        <dbReference type="EC" id="3.1.26.11"/>
    </reaction>
</comment>
<comment type="function">
    <text evidence="9 10">Zinc phosphodiesterase, which displays some tRNA 3'-processing endonuclease activity. Probably involved in tRNA maturation, by removing a 3'-trailer from precursor tRNA.</text>
</comment>
<dbReference type="InterPro" id="IPR013471">
    <property type="entry name" value="RNase_Z/BN"/>
</dbReference>
<evidence type="ECO:0000256" key="10">
    <source>
        <dbReference type="HAMAP-Rule" id="MF_01818"/>
    </source>
</evidence>
<keyword evidence="3 10" id="KW-0819">tRNA processing</keyword>
<keyword evidence="6 10" id="KW-0255">Endonuclease</keyword>
<dbReference type="AlphaFoldDB" id="A0A8J2YCQ7"/>
<evidence type="ECO:0000256" key="6">
    <source>
        <dbReference type="ARBA" id="ARBA00022759"/>
    </source>
</evidence>
<evidence type="ECO:0000256" key="8">
    <source>
        <dbReference type="ARBA" id="ARBA00022833"/>
    </source>
</evidence>
<comment type="similarity">
    <text evidence="10">Belongs to the RNase Z family.</text>
</comment>
<dbReference type="GO" id="GO:0042781">
    <property type="term" value="F:3'-tRNA processing endoribonuclease activity"/>
    <property type="evidence" value="ECO:0007669"/>
    <property type="project" value="UniProtKB-UniRule"/>
</dbReference>
<protein>
    <recommendedName>
        <fullName evidence="2 10">Ribonuclease Z</fullName>
        <shortName evidence="10">RNase Z</shortName>
        <ecNumber evidence="2 10">3.1.26.11</ecNumber>
    </recommendedName>
    <alternativeName>
        <fullName evidence="10">tRNA 3 endonuclease</fullName>
    </alternativeName>
    <alternativeName>
        <fullName evidence="10">tRNase Z</fullName>
    </alternativeName>
</protein>
<keyword evidence="8 10" id="KW-0862">Zinc</keyword>
<feature type="binding site" evidence="10">
    <location>
        <position position="67"/>
    </location>
    <ligand>
        <name>Zn(2+)</name>
        <dbReference type="ChEBI" id="CHEBI:29105"/>
        <label>2</label>
        <note>catalytic</note>
    </ligand>
</feature>
<proteinExistence type="inferred from homology"/>
<feature type="binding site" evidence="10">
    <location>
        <position position="212"/>
    </location>
    <ligand>
        <name>Zn(2+)</name>
        <dbReference type="ChEBI" id="CHEBI:29105"/>
        <label>2</label>
        <note>catalytic</note>
    </ligand>
</feature>